<dbReference type="PANTHER" id="PTHR10188">
    <property type="entry name" value="L-ASPARAGINASE"/>
    <property type="match status" value="1"/>
</dbReference>
<dbReference type="SUPFAM" id="SSF56235">
    <property type="entry name" value="N-terminal nucleophile aminohydrolases (Ntn hydrolases)"/>
    <property type="match status" value="1"/>
</dbReference>
<feature type="binding site" evidence="2">
    <location>
        <begin position="3"/>
        <end position="6"/>
    </location>
    <ligand>
        <name>substrate</name>
    </ligand>
</feature>
<comment type="similarity">
    <text evidence="1">Belongs to the Ntn-hydrolase family.</text>
</comment>
<dbReference type="AlphaFoldDB" id="A0A482WQ74"/>
<dbReference type="PANTHER" id="PTHR10188:SF6">
    <property type="entry name" value="N(4)-(BETA-N-ACETYLGLUCOSAMINYL)-L-ASPARAGINASE"/>
    <property type="match status" value="1"/>
</dbReference>
<evidence type="ECO:0000313" key="4">
    <source>
        <dbReference type="Proteomes" id="UP000291343"/>
    </source>
</evidence>
<feature type="binding site" evidence="2">
    <location>
        <begin position="26"/>
        <end position="29"/>
    </location>
    <ligand>
        <name>substrate</name>
    </ligand>
</feature>
<proteinExistence type="inferred from homology"/>
<dbReference type="STRING" id="195883.A0A482WQ74"/>
<keyword evidence="4" id="KW-1185">Reference proteome</keyword>
<dbReference type="Gene3D" id="3.60.20.30">
    <property type="entry name" value="(Glycosyl)asparaginase"/>
    <property type="match status" value="1"/>
</dbReference>
<comment type="caution">
    <text evidence="3">The sequence shown here is derived from an EMBL/GenBank/DDBJ whole genome shotgun (WGS) entry which is preliminary data.</text>
</comment>
<evidence type="ECO:0000313" key="3">
    <source>
        <dbReference type="EMBL" id="RZF35170.1"/>
    </source>
</evidence>
<dbReference type="Proteomes" id="UP000291343">
    <property type="component" value="Unassembled WGS sequence"/>
</dbReference>
<dbReference type="OrthoDB" id="188713at2759"/>
<dbReference type="SMR" id="A0A482WQ74"/>
<accession>A0A482WQ74</accession>
<dbReference type="InterPro" id="IPR000246">
    <property type="entry name" value="Peptidase_T2"/>
</dbReference>
<dbReference type="GO" id="GO:0005764">
    <property type="term" value="C:lysosome"/>
    <property type="evidence" value="ECO:0007669"/>
    <property type="project" value="TreeGrafter"/>
</dbReference>
<organism evidence="3 4">
    <name type="scientific">Laodelphax striatellus</name>
    <name type="common">Small brown planthopper</name>
    <name type="synonym">Delphax striatella</name>
    <dbReference type="NCBI Taxonomy" id="195883"/>
    <lineage>
        <taxon>Eukaryota</taxon>
        <taxon>Metazoa</taxon>
        <taxon>Ecdysozoa</taxon>
        <taxon>Arthropoda</taxon>
        <taxon>Hexapoda</taxon>
        <taxon>Insecta</taxon>
        <taxon>Pterygota</taxon>
        <taxon>Neoptera</taxon>
        <taxon>Paraneoptera</taxon>
        <taxon>Hemiptera</taxon>
        <taxon>Auchenorrhyncha</taxon>
        <taxon>Fulgoroidea</taxon>
        <taxon>Delphacidae</taxon>
        <taxon>Criomorphinae</taxon>
        <taxon>Laodelphax</taxon>
    </lineage>
</organism>
<name>A0A482WQ74_LAOST</name>
<gene>
    <name evidence="3" type="ORF">LSTR_LSTR012375</name>
</gene>
<sequence>MSRVGDAPIAGAGGFADSRVGAAAATGDGDVMMRFLPSFHAVEEMRQGATPTEAAEKAIKRIADYYPNFFGALIAANADGDYGAACNGMEFFPFNVVNPALNKVVVKTVRCTNVFRGNV</sequence>
<evidence type="ECO:0000256" key="1">
    <source>
        <dbReference type="ARBA" id="ARBA00010872"/>
    </source>
</evidence>
<reference evidence="3 4" key="1">
    <citation type="journal article" date="2017" name="Gigascience">
        <title>Genome sequence of the small brown planthopper, Laodelphax striatellus.</title>
        <authorList>
            <person name="Zhu J."/>
            <person name="Jiang F."/>
            <person name="Wang X."/>
            <person name="Yang P."/>
            <person name="Bao Y."/>
            <person name="Zhao W."/>
            <person name="Wang W."/>
            <person name="Lu H."/>
            <person name="Wang Q."/>
            <person name="Cui N."/>
            <person name="Li J."/>
            <person name="Chen X."/>
            <person name="Luo L."/>
            <person name="Yu J."/>
            <person name="Kang L."/>
            <person name="Cui F."/>
        </authorList>
    </citation>
    <scope>NUCLEOTIDE SEQUENCE [LARGE SCALE GENOMIC DNA]</scope>
    <source>
        <strain evidence="3">Lst14</strain>
    </source>
</reference>
<evidence type="ECO:0000256" key="2">
    <source>
        <dbReference type="PIRSR" id="PIRSR600246-2"/>
    </source>
</evidence>
<protein>
    <recommendedName>
        <fullName evidence="5">N(4)-(Beta-N-acetylglucosaminyl)-L-asparaginase</fullName>
    </recommendedName>
</protein>
<dbReference type="EMBL" id="QKKF02029485">
    <property type="protein sequence ID" value="RZF35170.1"/>
    <property type="molecule type" value="Genomic_DNA"/>
</dbReference>
<dbReference type="Pfam" id="PF01112">
    <property type="entry name" value="Asparaginase_2"/>
    <property type="match status" value="1"/>
</dbReference>
<evidence type="ECO:0008006" key="5">
    <source>
        <dbReference type="Google" id="ProtNLM"/>
    </source>
</evidence>
<dbReference type="InParanoid" id="A0A482WQ74"/>
<dbReference type="GO" id="GO:0003948">
    <property type="term" value="F:N4-(beta-N-acetylglucosaminyl)-L-asparaginase activity"/>
    <property type="evidence" value="ECO:0007669"/>
    <property type="project" value="TreeGrafter"/>
</dbReference>
<dbReference type="InterPro" id="IPR029055">
    <property type="entry name" value="Ntn_hydrolases_N"/>
</dbReference>